<name>A0A2U3NLA3_9MYCO</name>
<dbReference type="RefSeq" id="WP_077085787.1">
    <property type="nucleotide sequence ID" value="NZ_LT721901.1"/>
</dbReference>
<feature type="domain" description="UspA" evidence="2">
    <location>
        <begin position="10"/>
        <end position="148"/>
    </location>
</feature>
<dbReference type="InterPro" id="IPR014729">
    <property type="entry name" value="Rossmann-like_a/b/a_fold"/>
</dbReference>
<evidence type="ECO:0000259" key="2">
    <source>
        <dbReference type="Pfam" id="PF00582"/>
    </source>
</evidence>
<evidence type="ECO:0000313" key="4">
    <source>
        <dbReference type="Proteomes" id="UP000240988"/>
    </source>
</evidence>
<dbReference type="Pfam" id="PF00582">
    <property type="entry name" value="Usp"/>
    <property type="match status" value="2"/>
</dbReference>
<dbReference type="Gene3D" id="3.40.50.620">
    <property type="entry name" value="HUPs"/>
    <property type="match status" value="2"/>
</dbReference>
<dbReference type="STRING" id="1841860.GCA_900157375_00062"/>
<evidence type="ECO:0000256" key="1">
    <source>
        <dbReference type="ARBA" id="ARBA00008791"/>
    </source>
</evidence>
<dbReference type="EMBL" id="FUFA01000001">
    <property type="protein sequence ID" value="SPM32266.1"/>
    <property type="molecule type" value="Genomic_DNA"/>
</dbReference>
<accession>A0A2U3NLA3</accession>
<dbReference type="InterPro" id="IPR006015">
    <property type="entry name" value="Universal_stress_UspA"/>
</dbReference>
<dbReference type="SUPFAM" id="SSF52402">
    <property type="entry name" value="Adenine nucleotide alpha hydrolases-like"/>
    <property type="match status" value="2"/>
</dbReference>
<dbReference type="AlphaFoldDB" id="A0A2U3NLA3"/>
<dbReference type="PRINTS" id="PR01438">
    <property type="entry name" value="UNVRSLSTRESS"/>
</dbReference>
<dbReference type="FunFam" id="3.40.50.620:FF:000123">
    <property type="entry name" value="Universal stress protein family"/>
    <property type="match status" value="1"/>
</dbReference>
<comment type="similarity">
    <text evidence="1">Belongs to the universal stress protein A family.</text>
</comment>
<organism evidence="3 4">
    <name type="scientific">Mycobacterium rhizamassiliense</name>
    <dbReference type="NCBI Taxonomy" id="1841860"/>
    <lineage>
        <taxon>Bacteria</taxon>
        <taxon>Bacillati</taxon>
        <taxon>Actinomycetota</taxon>
        <taxon>Actinomycetes</taxon>
        <taxon>Mycobacteriales</taxon>
        <taxon>Mycobacteriaceae</taxon>
        <taxon>Mycobacterium</taxon>
    </lineage>
</organism>
<gene>
    <name evidence="3" type="ORF">MRAB57_63</name>
</gene>
<dbReference type="Proteomes" id="UP000240988">
    <property type="component" value="Unassembled WGS sequence"/>
</dbReference>
<protein>
    <recommendedName>
        <fullName evidence="2">UspA domain-containing protein</fullName>
    </recommendedName>
</protein>
<evidence type="ECO:0000313" key="3">
    <source>
        <dbReference type="EMBL" id="SPM32266.1"/>
    </source>
</evidence>
<dbReference type="OrthoDB" id="3174546at2"/>
<keyword evidence="4" id="KW-1185">Reference proteome</keyword>
<proteinExistence type="inferred from homology"/>
<dbReference type="PANTHER" id="PTHR46268">
    <property type="entry name" value="STRESS RESPONSE PROTEIN NHAX"/>
    <property type="match status" value="1"/>
</dbReference>
<dbReference type="GO" id="GO:0001666">
    <property type="term" value="P:response to hypoxia"/>
    <property type="evidence" value="ECO:0007669"/>
    <property type="project" value="UniProtKB-ARBA"/>
</dbReference>
<reference evidence="3 4" key="1">
    <citation type="submission" date="2017-01" db="EMBL/GenBank/DDBJ databases">
        <authorList>
            <consortium name="Urmite Genomes"/>
        </authorList>
    </citation>
    <scope>NUCLEOTIDE SEQUENCE [LARGE SCALE GENOMIC DNA]</scope>
    <source>
        <strain evidence="3 4">AB57</strain>
    </source>
</reference>
<dbReference type="PANTHER" id="PTHR46268:SF6">
    <property type="entry name" value="UNIVERSAL STRESS PROTEIN UP12"/>
    <property type="match status" value="1"/>
</dbReference>
<dbReference type="InterPro" id="IPR006016">
    <property type="entry name" value="UspA"/>
</dbReference>
<feature type="domain" description="UspA" evidence="2">
    <location>
        <begin position="162"/>
        <end position="293"/>
    </location>
</feature>
<sequence length="295" mass="31743">MSTPISHSGILVGVDGSPAAKYAVDWAAREAAMRNVRLTIVHAVRPIGIHQPPLATSVSFARWQVERGQEFLDKAVEIARSASRDRGPTQIESELLFASVVPSLVDLSKDAQMVVVGSRGRGPFARSLLGSVSSSLIRHAHCPVAIIHDEDPLMPHPAEAPVLVGIDGSPVSELATAIAFQEASSRGVDLIAMHVWSDVEVNDFPAIDWPAMKPAADEILAERLAGWQERYPDVRVRRMVECDHPTYHLIRQSESSQLVVVGSHGRGGFAGMLLGSVSTAVAHSARMPVIVARQS</sequence>